<proteinExistence type="predicted"/>
<feature type="compositionally biased region" description="Acidic residues" evidence="1">
    <location>
        <begin position="182"/>
        <end position="207"/>
    </location>
</feature>
<feature type="compositionally biased region" description="Low complexity" evidence="1">
    <location>
        <begin position="661"/>
        <end position="680"/>
    </location>
</feature>
<sequence>MDVSSPEHRAMNDDIDIDLDDYPATSTNAQADEDMLDDDDGDQQAAVTDDLMLDEDDDTSNARPFVTYADEDLIDYSDEEIVLPAPAQPSALSDSVQAPVATQSIIEAASPPVADTAAQPVITDDADDSTLVEEVTNTAVSEQTATADYIDTRKDGLDEDVDHAAVDGQGDTNRTDAVQEHYEEEDKQAEDDDDHEAGESYELENDEDAEPLLGFVEHEESQEHDETAPSDESEDHAKDNIQAVAIHADEDHTEQPKPATEKSAVHPELEALLKTSTSEIRPQPLKTALSSLAQPDAPGTPTDTGLQQVILNYNNKSYPVFKSTACPDSLLKDDNLVSVSLADFIKACRQSLTIKAAGKIGEGVEVVLTFEKLHIAVIEDSPASFQTSLKDVLDVYVQLHENDGIEAPMVPPLEITCRLQVKFNTSIVLYQQAAAIGNGISDFITQAIHDDTNDIQHDDLNGNANEDATYYAEGAEDAEEHPYDEAFQEYDEETAYDEEEVHEDEVEDSQAVDHDNTYYTHEHDEAYVEQTGEQDHEYADGELHAYDHDSEGNDADVQEDAEPVLISTANTEQASRSRTMTPHPAHDDLEDINSSSTAKQTAITGLAAETVKETQRTVNDTRADENDIPAKAGITPDDGTTSSATAADAVDDDFELGLGGSLDDPLPATSTAASTAAVATPNKRARDADEENVDIPDKKRRRSPV</sequence>
<evidence type="ECO:0000256" key="1">
    <source>
        <dbReference type="SAM" id="MobiDB-lite"/>
    </source>
</evidence>
<evidence type="ECO:0000313" key="2">
    <source>
        <dbReference type="EMBL" id="QIW96525.1"/>
    </source>
</evidence>
<dbReference type="EMBL" id="CP051139">
    <property type="protein sequence ID" value="QIW96525.1"/>
    <property type="molecule type" value="Genomic_DNA"/>
</dbReference>
<gene>
    <name evidence="2" type="ORF">AMS68_002043</name>
</gene>
<accession>A0A6H0XPB5</accession>
<feature type="compositionally biased region" description="Acidic residues" evidence="1">
    <location>
        <begin position="31"/>
        <end position="42"/>
    </location>
</feature>
<protein>
    <submittedName>
        <fullName evidence="2">Uncharacterized protein</fullName>
    </submittedName>
</protein>
<keyword evidence="3" id="KW-1185">Reference proteome</keyword>
<feature type="region of interest" description="Disordered" evidence="1">
    <location>
        <begin position="568"/>
        <end position="594"/>
    </location>
</feature>
<feature type="compositionally biased region" description="Low complexity" evidence="1">
    <location>
        <begin position="635"/>
        <end position="648"/>
    </location>
</feature>
<feature type="region of interest" description="Disordered" evidence="1">
    <location>
        <begin position="150"/>
        <end position="207"/>
    </location>
</feature>
<dbReference type="InterPro" id="IPR018822">
    <property type="entry name" value="UPF0646"/>
</dbReference>
<feature type="region of interest" description="Disordered" evidence="1">
    <location>
        <begin position="1"/>
        <end position="45"/>
    </location>
</feature>
<dbReference type="AlphaFoldDB" id="A0A6H0XPB5"/>
<organism evidence="2 3">
    <name type="scientific">Peltaster fructicola</name>
    <dbReference type="NCBI Taxonomy" id="286661"/>
    <lineage>
        <taxon>Eukaryota</taxon>
        <taxon>Fungi</taxon>
        <taxon>Dikarya</taxon>
        <taxon>Ascomycota</taxon>
        <taxon>Pezizomycotina</taxon>
        <taxon>Dothideomycetes</taxon>
        <taxon>Dothideomycetes incertae sedis</taxon>
        <taxon>Peltaster</taxon>
    </lineage>
</organism>
<dbReference type="Proteomes" id="UP000503462">
    <property type="component" value="Chromosome 1"/>
</dbReference>
<feature type="region of interest" description="Disordered" evidence="1">
    <location>
        <begin position="614"/>
        <end position="705"/>
    </location>
</feature>
<reference evidence="2 3" key="1">
    <citation type="journal article" date="2016" name="Sci. Rep.">
        <title>Peltaster fructicola genome reveals evolution from an invasive phytopathogen to an ectophytic parasite.</title>
        <authorList>
            <person name="Xu C."/>
            <person name="Chen H."/>
            <person name="Gleason M.L."/>
            <person name="Xu J.R."/>
            <person name="Liu H."/>
            <person name="Zhang R."/>
            <person name="Sun G."/>
        </authorList>
    </citation>
    <scope>NUCLEOTIDE SEQUENCE [LARGE SCALE GENOMIC DNA]</scope>
    <source>
        <strain evidence="2 3">LNHT1506</strain>
    </source>
</reference>
<name>A0A6H0XPB5_9PEZI</name>
<feature type="compositionally biased region" description="Basic and acidic residues" evidence="1">
    <location>
        <begin position="1"/>
        <end position="12"/>
    </location>
</feature>
<feature type="compositionally biased region" description="Polar residues" evidence="1">
    <location>
        <begin position="568"/>
        <end position="580"/>
    </location>
</feature>
<evidence type="ECO:0000313" key="3">
    <source>
        <dbReference type="Proteomes" id="UP000503462"/>
    </source>
</evidence>
<dbReference type="OrthoDB" id="5339076at2759"/>
<dbReference type="Pfam" id="PF10336">
    <property type="entry name" value="DUF2420"/>
    <property type="match status" value="1"/>
</dbReference>
<feature type="compositionally biased region" description="Basic and acidic residues" evidence="1">
    <location>
        <begin position="614"/>
        <end position="625"/>
    </location>
</feature>